<dbReference type="EMBL" id="AUWU02000004">
    <property type="protein sequence ID" value="KAH0574583.1"/>
    <property type="molecule type" value="Genomic_DNA"/>
</dbReference>
<evidence type="ECO:0000256" key="1">
    <source>
        <dbReference type="SAM" id="Coils"/>
    </source>
</evidence>
<evidence type="ECO:0000313" key="2">
    <source>
        <dbReference type="EMBL" id="EST45917.1"/>
    </source>
</evidence>
<feature type="coiled-coil region" evidence="1">
    <location>
        <begin position="102"/>
        <end position="140"/>
    </location>
</feature>
<dbReference type="EMBL" id="KI546085">
    <property type="protein sequence ID" value="EST45917.1"/>
    <property type="molecule type" value="Genomic_DNA"/>
</dbReference>
<sequence>MQTSQPTSAAISNYKYLVYLLIRSTVSDYRTTPVLKKCKITMPRANQKALRRYMRNFMQETAELSYSKFLENLNGSDFQNLVIQNEQKMYLGGMKCHSLDFLEEAICRKDRQSEGLKEIEEDLDKQIIGLQVEIEKLENV</sequence>
<dbReference type="AlphaFoldDB" id="V6LMJ2"/>
<evidence type="ECO:0000313" key="4">
    <source>
        <dbReference type="Proteomes" id="UP000018208"/>
    </source>
</evidence>
<gene>
    <name evidence="2" type="ORF">SS50377_13893</name>
    <name evidence="3" type="ORF">SS50377_24541</name>
</gene>
<keyword evidence="1" id="KW-0175">Coiled coil</keyword>
<dbReference type="Proteomes" id="UP000018208">
    <property type="component" value="Unassembled WGS sequence"/>
</dbReference>
<reference evidence="3" key="2">
    <citation type="submission" date="2020-12" db="EMBL/GenBank/DDBJ databases">
        <title>New Spironucleus salmonicida genome in near-complete chromosomes.</title>
        <authorList>
            <person name="Xu F."/>
            <person name="Kurt Z."/>
            <person name="Jimenez-Gonzalez A."/>
            <person name="Astvaldsson A."/>
            <person name="Andersson J.O."/>
            <person name="Svard S.G."/>
        </authorList>
    </citation>
    <scope>NUCLEOTIDE SEQUENCE</scope>
    <source>
        <strain evidence="3">ATCC 50377</strain>
    </source>
</reference>
<accession>V6LMJ2</accession>
<reference evidence="2 3" key="1">
    <citation type="journal article" date="2014" name="PLoS Genet.">
        <title>The Genome of Spironucleus salmonicida Highlights a Fish Pathogen Adapted to Fluctuating Environments.</title>
        <authorList>
            <person name="Xu F."/>
            <person name="Jerlstrom-Hultqvist J."/>
            <person name="Einarsson E."/>
            <person name="Astvaldsson A."/>
            <person name="Svard S.G."/>
            <person name="Andersson J.O."/>
        </authorList>
    </citation>
    <scope>NUCLEOTIDE SEQUENCE</scope>
    <source>
        <strain evidence="3">ATCC 50377</strain>
    </source>
</reference>
<keyword evidence="4" id="KW-1185">Reference proteome</keyword>
<protein>
    <submittedName>
        <fullName evidence="2">Uncharacterized protein</fullName>
    </submittedName>
</protein>
<dbReference type="VEuPathDB" id="GiardiaDB:SS50377_24541"/>
<name>V6LMJ2_9EUKA</name>
<organism evidence="2">
    <name type="scientific">Spironucleus salmonicida</name>
    <dbReference type="NCBI Taxonomy" id="348837"/>
    <lineage>
        <taxon>Eukaryota</taxon>
        <taxon>Metamonada</taxon>
        <taxon>Diplomonadida</taxon>
        <taxon>Hexamitidae</taxon>
        <taxon>Hexamitinae</taxon>
        <taxon>Spironucleus</taxon>
    </lineage>
</organism>
<proteinExistence type="predicted"/>
<evidence type="ECO:0000313" key="3">
    <source>
        <dbReference type="EMBL" id="KAH0574583.1"/>
    </source>
</evidence>